<dbReference type="Pfam" id="PF05721">
    <property type="entry name" value="PhyH"/>
    <property type="match status" value="1"/>
</dbReference>
<gene>
    <name evidence="1" type="ORF">FE782_02155</name>
</gene>
<reference evidence="1 2" key="1">
    <citation type="submission" date="2019-05" db="EMBL/GenBank/DDBJ databases">
        <authorList>
            <person name="Narsing Rao M.P."/>
            <person name="Li W.J."/>
        </authorList>
    </citation>
    <scope>NUCLEOTIDE SEQUENCE [LARGE SCALE GENOMIC DNA]</scope>
    <source>
        <strain evidence="1 2">SYSU_K30003</strain>
    </source>
</reference>
<keyword evidence="1" id="KW-0223">Dioxygenase</keyword>
<evidence type="ECO:0000313" key="1">
    <source>
        <dbReference type="EMBL" id="TLS54171.1"/>
    </source>
</evidence>
<dbReference type="AlphaFoldDB" id="A0A5R9GEG3"/>
<organism evidence="1 2">
    <name type="scientific">Paenibacillus antri</name>
    <dbReference type="NCBI Taxonomy" id="2582848"/>
    <lineage>
        <taxon>Bacteria</taxon>
        <taxon>Bacillati</taxon>
        <taxon>Bacillota</taxon>
        <taxon>Bacilli</taxon>
        <taxon>Bacillales</taxon>
        <taxon>Paenibacillaceae</taxon>
        <taxon>Paenibacillus</taxon>
    </lineage>
</organism>
<accession>A0A5R9GEG3</accession>
<name>A0A5R9GEG3_9BACL</name>
<comment type="caution">
    <text evidence="1">The sequence shown here is derived from an EMBL/GenBank/DDBJ whole genome shotgun (WGS) entry which is preliminary data.</text>
</comment>
<protein>
    <submittedName>
        <fullName evidence="1">Phytanoyl-CoA dioxygenase family protein</fullName>
    </submittedName>
</protein>
<dbReference type="SUPFAM" id="SSF51197">
    <property type="entry name" value="Clavaminate synthase-like"/>
    <property type="match status" value="1"/>
</dbReference>
<proteinExistence type="predicted"/>
<dbReference type="EMBL" id="VCIW01000001">
    <property type="protein sequence ID" value="TLS54171.1"/>
    <property type="molecule type" value="Genomic_DNA"/>
</dbReference>
<dbReference type="InterPro" id="IPR008775">
    <property type="entry name" value="Phytyl_CoA_dOase-like"/>
</dbReference>
<dbReference type="Proteomes" id="UP000309676">
    <property type="component" value="Unassembled WGS sequence"/>
</dbReference>
<dbReference type="OrthoDB" id="183023at2"/>
<evidence type="ECO:0000313" key="2">
    <source>
        <dbReference type="Proteomes" id="UP000309676"/>
    </source>
</evidence>
<dbReference type="GO" id="GO:0016706">
    <property type="term" value="F:2-oxoglutarate-dependent dioxygenase activity"/>
    <property type="evidence" value="ECO:0007669"/>
    <property type="project" value="UniProtKB-ARBA"/>
</dbReference>
<dbReference type="PANTHER" id="PTHR40128">
    <property type="entry name" value="EXPRESSED PROTEIN"/>
    <property type="match status" value="1"/>
</dbReference>
<dbReference type="Gene3D" id="2.60.120.620">
    <property type="entry name" value="q2cbj1_9rhob like domain"/>
    <property type="match status" value="1"/>
</dbReference>
<dbReference type="PANTHER" id="PTHR40128:SF1">
    <property type="entry name" value="PHYTANOYL-COA HYDROXYLASE"/>
    <property type="match status" value="1"/>
</dbReference>
<sequence length="297" mass="33832">MKTKMGQVELTWGTDVVELKESNDVLGDVEALRRRLREDGYLLIRNFHDRERVLKARGEFLAALQTMGRLDPQAPVEEGVIHPDNKSGMWGGGAEELVERFPTFIDVVSSERTMRFFDELFGEKALTYDYKWPRAIANGANTGAHYDIVYMGRGTKDVYTMWTPFGDIPPEQGTLALLLGSQHYEAVKQSYGRMDVDRDNVATGFFTEDPVELIEKFGGVWASTSFRAGDALIFGMFLMHASFNNETNRYRISSDTRYQRASEPVDERWVGRKPKAHYAWGKTPPKPLSEARKEWGV</sequence>
<keyword evidence="2" id="KW-1185">Reference proteome</keyword>
<keyword evidence="1" id="KW-0560">Oxidoreductase</keyword>
<dbReference type="RefSeq" id="WP_138192019.1">
    <property type="nucleotide sequence ID" value="NZ_VCIW01000001.1"/>
</dbReference>